<dbReference type="EMBL" id="BARS01010361">
    <property type="protein sequence ID" value="GAF92711.1"/>
    <property type="molecule type" value="Genomic_DNA"/>
</dbReference>
<evidence type="ECO:0000313" key="1">
    <source>
        <dbReference type="EMBL" id="GAF92711.1"/>
    </source>
</evidence>
<feature type="non-terminal residue" evidence="1">
    <location>
        <position position="39"/>
    </location>
</feature>
<sequence length="39" mass="4196">MRTVKVKICGITREEDLKMVSTFGADAVGFIVGVPSSPR</sequence>
<reference evidence="1" key="1">
    <citation type="journal article" date="2014" name="Front. Microbiol.">
        <title>High frequency of phylogenetically diverse reductive dehalogenase-homologous genes in deep subseafloor sedimentary metagenomes.</title>
        <authorList>
            <person name="Kawai M."/>
            <person name="Futagami T."/>
            <person name="Toyoda A."/>
            <person name="Takaki Y."/>
            <person name="Nishi S."/>
            <person name="Hori S."/>
            <person name="Arai W."/>
            <person name="Tsubouchi T."/>
            <person name="Morono Y."/>
            <person name="Uchiyama I."/>
            <person name="Ito T."/>
            <person name="Fujiyama A."/>
            <person name="Inagaki F."/>
            <person name="Takami H."/>
        </authorList>
    </citation>
    <scope>NUCLEOTIDE SEQUENCE</scope>
    <source>
        <strain evidence="1">Expedition CK06-06</strain>
    </source>
</reference>
<comment type="caution">
    <text evidence="1">The sequence shown here is derived from an EMBL/GenBank/DDBJ whole genome shotgun (WGS) entry which is preliminary data.</text>
</comment>
<organism evidence="1">
    <name type="scientific">marine sediment metagenome</name>
    <dbReference type="NCBI Taxonomy" id="412755"/>
    <lineage>
        <taxon>unclassified sequences</taxon>
        <taxon>metagenomes</taxon>
        <taxon>ecological metagenomes</taxon>
    </lineage>
</organism>
<dbReference type="Gene3D" id="3.20.20.70">
    <property type="entry name" value="Aldolase class I"/>
    <property type="match status" value="1"/>
</dbReference>
<proteinExistence type="predicted"/>
<accession>X0U005</accession>
<name>X0U005_9ZZZZ</name>
<dbReference type="InterPro" id="IPR011060">
    <property type="entry name" value="RibuloseP-bd_barrel"/>
</dbReference>
<dbReference type="AlphaFoldDB" id="X0U005"/>
<protein>
    <recommendedName>
        <fullName evidence="2">Phosphoribosylanthranilate isomerase</fullName>
    </recommendedName>
</protein>
<dbReference type="SUPFAM" id="SSF51366">
    <property type="entry name" value="Ribulose-phoshate binding barrel"/>
    <property type="match status" value="1"/>
</dbReference>
<dbReference type="InterPro" id="IPR013785">
    <property type="entry name" value="Aldolase_TIM"/>
</dbReference>
<evidence type="ECO:0008006" key="2">
    <source>
        <dbReference type="Google" id="ProtNLM"/>
    </source>
</evidence>
<gene>
    <name evidence="1" type="ORF">S01H1_19227</name>
</gene>